<dbReference type="GO" id="GO:0000967">
    <property type="term" value="P:rRNA 5'-end processing"/>
    <property type="evidence" value="ECO:0007669"/>
    <property type="project" value="UniProtKB-UniRule"/>
</dbReference>
<dbReference type="GO" id="GO:0005829">
    <property type="term" value="C:cytosol"/>
    <property type="evidence" value="ECO:0007669"/>
    <property type="project" value="TreeGrafter"/>
</dbReference>
<evidence type="ECO:0000256" key="4">
    <source>
        <dbReference type="ARBA" id="ARBA00022801"/>
    </source>
</evidence>
<evidence type="ECO:0000256" key="5">
    <source>
        <dbReference type="HAMAP-Rule" id="MF_00651"/>
    </source>
</evidence>
<dbReference type="EC" id="3.1.-.-" evidence="5"/>
<name>A0A2S7TXR3_9BACT</name>
<dbReference type="InterPro" id="IPR012337">
    <property type="entry name" value="RNaseH-like_sf"/>
</dbReference>
<dbReference type="GO" id="GO:0016788">
    <property type="term" value="F:hydrolase activity, acting on ester bonds"/>
    <property type="evidence" value="ECO:0007669"/>
    <property type="project" value="UniProtKB-UniRule"/>
</dbReference>
<dbReference type="AlphaFoldDB" id="A0A2S7TXR3"/>
<dbReference type="Proteomes" id="UP000239907">
    <property type="component" value="Unassembled WGS sequence"/>
</dbReference>
<dbReference type="GO" id="GO:0004518">
    <property type="term" value="F:nuclease activity"/>
    <property type="evidence" value="ECO:0007669"/>
    <property type="project" value="UniProtKB-KW"/>
</dbReference>
<dbReference type="InterPro" id="IPR037027">
    <property type="entry name" value="YqgF/RNaseH-like_dom_sf"/>
</dbReference>
<dbReference type="OrthoDB" id="9796140at2"/>
<dbReference type="PANTHER" id="PTHR33317:SF4">
    <property type="entry name" value="POLYNUCLEOTIDYL TRANSFERASE, RIBONUCLEASE H-LIKE SUPERFAMILY PROTEIN"/>
    <property type="match status" value="1"/>
</dbReference>
<sequence>MEEQHPALGIDHGEARIGLAITDTIGILAHPLETIHVQKTPPLERINALISQRLVKQIIIGLPYRMDGSEGTAAEKIRAFAEELEKSLVSPLPIIFIDERLTTVSAAEKLHAAGKNAKKQKGLIDQAAAVEILSDWLNQQPPV</sequence>
<gene>
    <name evidence="7" type="ORF">BSZ32_02695</name>
</gene>
<evidence type="ECO:0000313" key="7">
    <source>
        <dbReference type="EMBL" id="PQJ27509.1"/>
    </source>
</evidence>
<dbReference type="SMART" id="SM00732">
    <property type="entry name" value="YqgFc"/>
    <property type="match status" value="1"/>
</dbReference>
<organism evidence="7 8">
    <name type="scientific">Rubritalea profundi</name>
    <dbReference type="NCBI Taxonomy" id="1658618"/>
    <lineage>
        <taxon>Bacteria</taxon>
        <taxon>Pseudomonadati</taxon>
        <taxon>Verrucomicrobiota</taxon>
        <taxon>Verrucomicrobiia</taxon>
        <taxon>Verrucomicrobiales</taxon>
        <taxon>Rubritaleaceae</taxon>
        <taxon>Rubritalea</taxon>
    </lineage>
</organism>
<proteinExistence type="inferred from homology"/>
<evidence type="ECO:0000256" key="1">
    <source>
        <dbReference type="ARBA" id="ARBA00022490"/>
    </source>
</evidence>
<protein>
    <recommendedName>
        <fullName evidence="5">Putative pre-16S rRNA nuclease</fullName>
        <ecNumber evidence="5">3.1.-.-</ecNumber>
    </recommendedName>
</protein>
<evidence type="ECO:0000259" key="6">
    <source>
        <dbReference type="SMART" id="SM00732"/>
    </source>
</evidence>
<dbReference type="HAMAP" id="MF_00651">
    <property type="entry name" value="Nuclease_YqgF"/>
    <property type="match status" value="1"/>
</dbReference>
<dbReference type="CDD" id="cd16964">
    <property type="entry name" value="YqgF"/>
    <property type="match status" value="1"/>
</dbReference>
<dbReference type="SUPFAM" id="SSF53098">
    <property type="entry name" value="Ribonuclease H-like"/>
    <property type="match status" value="1"/>
</dbReference>
<dbReference type="EMBL" id="MQWA01000001">
    <property type="protein sequence ID" value="PQJ27509.1"/>
    <property type="molecule type" value="Genomic_DNA"/>
</dbReference>
<comment type="similarity">
    <text evidence="5">Belongs to the YqgF HJR family.</text>
</comment>
<keyword evidence="4 5" id="KW-0378">Hydrolase</keyword>
<keyword evidence="2 5" id="KW-0690">Ribosome biogenesis</keyword>
<keyword evidence="8" id="KW-1185">Reference proteome</keyword>
<dbReference type="PANTHER" id="PTHR33317">
    <property type="entry name" value="POLYNUCLEOTIDYL TRANSFERASE, RIBONUCLEASE H-LIKE SUPERFAMILY PROTEIN"/>
    <property type="match status" value="1"/>
</dbReference>
<comment type="subcellular location">
    <subcellularLocation>
        <location evidence="5">Cytoplasm</location>
    </subcellularLocation>
</comment>
<dbReference type="NCBIfam" id="TIGR00250">
    <property type="entry name" value="RNAse_H_YqgF"/>
    <property type="match status" value="1"/>
</dbReference>
<comment type="caution">
    <text evidence="7">The sequence shown here is derived from an EMBL/GenBank/DDBJ whole genome shotgun (WGS) entry which is preliminary data.</text>
</comment>
<reference evidence="7 8" key="1">
    <citation type="submission" date="2016-12" db="EMBL/GenBank/DDBJ databases">
        <title>Study of bacterial adaptation to deep sea.</title>
        <authorList>
            <person name="Song J."/>
            <person name="Yoshizawa S."/>
            <person name="Kogure K."/>
        </authorList>
    </citation>
    <scope>NUCLEOTIDE SEQUENCE [LARGE SCALE GENOMIC DNA]</scope>
    <source>
        <strain evidence="7 8">SAORIC-165</strain>
    </source>
</reference>
<accession>A0A2S7TXR3</accession>
<evidence type="ECO:0000256" key="3">
    <source>
        <dbReference type="ARBA" id="ARBA00022722"/>
    </source>
</evidence>
<comment type="function">
    <text evidence="5">Could be a nuclease involved in processing of the 5'-end of pre-16S rRNA.</text>
</comment>
<feature type="domain" description="YqgF/RNase H-like" evidence="6">
    <location>
        <begin position="5"/>
        <end position="106"/>
    </location>
</feature>
<dbReference type="RefSeq" id="WP_105041998.1">
    <property type="nucleotide sequence ID" value="NZ_MQWA01000001.1"/>
</dbReference>
<evidence type="ECO:0000256" key="2">
    <source>
        <dbReference type="ARBA" id="ARBA00022517"/>
    </source>
</evidence>
<dbReference type="InterPro" id="IPR005227">
    <property type="entry name" value="YqgF"/>
</dbReference>
<keyword evidence="3 5" id="KW-0540">Nuclease</keyword>
<dbReference type="InterPro" id="IPR006641">
    <property type="entry name" value="YqgF/RNaseH-like_dom"/>
</dbReference>
<keyword evidence="1 5" id="KW-0963">Cytoplasm</keyword>
<dbReference type="Gene3D" id="3.30.420.140">
    <property type="entry name" value="YqgF/RNase H-like domain"/>
    <property type="match status" value="1"/>
</dbReference>
<dbReference type="Pfam" id="PF03652">
    <property type="entry name" value="RuvX"/>
    <property type="match status" value="1"/>
</dbReference>
<evidence type="ECO:0000313" key="8">
    <source>
        <dbReference type="Proteomes" id="UP000239907"/>
    </source>
</evidence>